<keyword evidence="9" id="KW-1185">Reference proteome</keyword>
<dbReference type="SUPFAM" id="SSF101546">
    <property type="entry name" value="ASF1-like"/>
    <property type="match status" value="1"/>
</dbReference>
<evidence type="ECO:0000256" key="5">
    <source>
        <dbReference type="ARBA" id="ARBA00023186"/>
    </source>
</evidence>
<evidence type="ECO:0000313" key="8">
    <source>
        <dbReference type="EMBL" id="EPY30712.1"/>
    </source>
</evidence>
<evidence type="ECO:0000256" key="7">
    <source>
        <dbReference type="SAM" id="MobiDB-lite"/>
    </source>
</evidence>
<evidence type="ECO:0000256" key="3">
    <source>
        <dbReference type="ARBA" id="ARBA00023015"/>
    </source>
</evidence>
<evidence type="ECO:0000256" key="1">
    <source>
        <dbReference type="ARBA" id="ARBA00004123"/>
    </source>
</evidence>
<evidence type="ECO:0000313" key="9">
    <source>
        <dbReference type="Proteomes" id="UP000015354"/>
    </source>
</evidence>
<dbReference type="GO" id="GO:0000785">
    <property type="term" value="C:chromatin"/>
    <property type="evidence" value="ECO:0007669"/>
    <property type="project" value="TreeGrafter"/>
</dbReference>
<sequence length="197" mass="21945">MTTRVELTKVQVLGKNPTSFDDPITLSVVLEVFERVPTDPIDVKFTWAPIWDFSVDQELDELEVGPLTTLGKHEFTIQSDGPDFSQVPDPTGPTALLVSFTYKNQEFLHLGFNTTITCDGDIPDAFTSADQLTRFVGKCHPKHTVIQWDANASAENDTESINSACGEQRSKEIIQSPHESNKDSVGEPPLKKRREID</sequence>
<gene>
    <name evidence="8" type="ORF">STCU_03930</name>
</gene>
<dbReference type="PANTHER" id="PTHR12040">
    <property type="entry name" value="ANTI-SILENCING PROTEIN 1"/>
    <property type="match status" value="1"/>
</dbReference>
<dbReference type="InterPro" id="IPR006818">
    <property type="entry name" value="ASF1-like"/>
</dbReference>
<comment type="similarity">
    <text evidence="2">Belongs to the ASF1 family.</text>
</comment>
<keyword evidence="6" id="KW-0539">Nucleus</keyword>
<dbReference type="GO" id="GO:0042393">
    <property type="term" value="F:histone binding"/>
    <property type="evidence" value="ECO:0007669"/>
    <property type="project" value="TreeGrafter"/>
</dbReference>
<protein>
    <submittedName>
        <fullName evidence="8">Histone chaperone ASF1</fullName>
    </submittedName>
</protein>
<accession>S9UIQ9</accession>
<dbReference type="Proteomes" id="UP000015354">
    <property type="component" value="Unassembled WGS sequence"/>
</dbReference>
<dbReference type="GO" id="GO:0006335">
    <property type="term" value="P:DNA replication-dependent chromatin assembly"/>
    <property type="evidence" value="ECO:0007669"/>
    <property type="project" value="TreeGrafter"/>
</dbReference>
<dbReference type="AlphaFoldDB" id="S9UIQ9"/>
<reference evidence="8 9" key="1">
    <citation type="journal article" date="2013" name="PLoS ONE">
        <title>Predicting the Proteins of Angomonas deanei, Strigomonas culicis and Their Respective Endosymbionts Reveals New Aspects of the Trypanosomatidae Family.</title>
        <authorList>
            <person name="Motta M.C."/>
            <person name="Martins A.C."/>
            <person name="de Souza S.S."/>
            <person name="Catta-Preta C.M."/>
            <person name="Silva R."/>
            <person name="Klein C.C."/>
            <person name="de Almeida L.G."/>
            <person name="de Lima Cunha O."/>
            <person name="Ciapina L.P."/>
            <person name="Brocchi M."/>
            <person name="Colabardini A.C."/>
            <person name="de Araujo Lima B."/>
            <person name="Machado C.R."/>
            <person name="de Almeida Soares C.M."/>
            <person name="Probst C.M."/>
            <person name="de Menezes C.B."/>
            <person name="Thompson C.E."/>
            <person name="Bartholomeu D.C."/>
            <person name="Gradia D.F."/>
            <person name="Pavoni D.P."/>
            <person name="Grisard E.C."/>
            <person name="Fantinatti-Garboggini F."/>
            <person name="Marchini F.K."/>
            <person name="Rodrigues-Luiz G.F."/>
            <person name="Wagner G."/>
            <person name="Goldman G.H."/>
            <person name="Fietto J.L."/>
            <person name="Elias M.C."/>
            <person name="Goldman M.H."/>
            <person name="Sagot M.F."/>
            <person name="Pereira M."/>
            <person name="Stoco P.H."/>
            <person name="de Mendonca-Neto R.P."/>
            <person name="Teixeira S.M."/>
            <person name="Maciel T.E."/>
            <person name="de Oliveira Mendes T.A."/>
            <person name="Urmenyi T.P."/>
            <person name="de Souza W."/>
            <person name="Schenkman S."/>
            <person name="de Vasconcelos A.T."/>
        </authorList>
    </citation>
    <scope>NUCLEOTIDE SEQUENCE [LARGE SCALE GENOMIC DNA]</scope>
</reference>
<dbReference type="GO" id="GO:0005634">
    <property type="term" value="C:nucleus"/>
    <property type="evidence" value="ECO:0007669"/>
    <property type="project" value="UniProtKB-SubCell"/>
</dbReference>
<organism evidence="8 9">
    <name type="scientific">Strigomonas culicis</name>
    <dbReference type="NCBI Taxonomy" id="28005"/>
    <lineage>
        <taxon>Eukaryota</taxon>
        <taxon>Discoba</taxon>
        <taxon>Euglenozoa</taxon>
        <taxon>Kinetoplastea</taxon>
        <taxon>Metakinetoplastina</taxon>
        <taxon>Trypanosomatida</taxon>
        <taxon>Trypanosomatidae</taxon>
        <taxon>Strigomonadinae</taxon>
        <taxon>Strigomonas</taxon>
    </lineage>
</organism>
<keyword evidence="5" id="KW-0143">Chaperone</keyword>
<comment type="subcellular location">
    <subcellularLocation>
        <location evidence="1">Nucleus</location>
    </subcellularLocation>
</comment>
<keyword evidence="4" id="KW-0804">Transcription</keyword>
<dbReference type="Pfam" id="PF04729">
    <property type="entry name" value="ASF1_hist_chap"/>
    <property type="match status" value="1"/>
</dbReference>
<keyword evidence="3" id="KW-0805">Transcription regulation</keyword>
<dbReference type="InterPro" id="IPR036747">
    <property type="entry name" value="ASF1-like_sf"/>
</dbReference>
<name>S9UIQ9_9TRYP</name>
<proteinExistence type="inferred from homology"/>
<comment type="caution">
    <text evidence="8">The sequence shown here is derived from an EMBL/GenBank/DDBJ whole genome shotgun (WGS) entry which is preliminary data.</text>
</comment>
<evidence type="ECO:0000256" key="6">
    <source>
        <dbReference type="ARBA" id="ARBA00023242"/>
    </source>
</evidence>
<evidence type="ECO:0000256" key="4">
    <source>
        <dbReference type="ARBA" id="ARBA00023163"/>
    </source>
</evidence>
<evidence type="ECO:0000256" key="2">
    <source>
        <dbReference type="ARBA" id="ARBA00006051"/>
    </source>
</evidence>
<dbReference type="EMBL" id="ATMH01003930">
    <property type="protein sequence ID" value="EPY30712.1"/>
    <property type="molecule type" value="Genomic_DNA"/>
</dbReference>
<dbReference type="Gene3D" id="2.60.40.1490">
    <property type="entry name" value="Histone chaperone ASF1-like"/>
    <property type="match status" value="1"/>
</dbReference>
<dbReference type="OrthoDB" id="29755at2759"/>
<feature type="region of interest" description="Disordered" evidence="7">
    <location>
        <begin position="157"/>
        <end position="197"/>
    </location>
</feature>
<dbReference type="PANTHER" id="PTHR12040:SF28">
    <property type="entry name" value="ANTI-SILENCING PROTEIN A-LIKE PROTEIN"/>
    <property type="match status" value="1"/>
</dbReference>